<gene>
    <name evidence="2" type="ORF">FUA23_05085</name>
</gene>
<accession>A0A5C7FJJ5</accession>
<protein>
    <submittedName>
        <fullName evidence="2">Uncharacterized protein</fullName>
    </submittedName>
</protein>
<dbReference type="Proteomes" id="UP000321907">
    <property type="component" value="Unassembled WGS sequence"/>
</dbReference>
<sequence length="183" mass="19508">MKIFFSLLSTLLIAALAFGCTDDDQLQPIAEDIPFLDGGFTFDKAVLEPAFSNPDGTFNAKLYLLGAPAELTGSGLTGLPADAMEFSFQSLPARGILPDGEYTVGLPNDGGDVLNAYIKDNLQITFTDLHFVNSDTLTVGTSGENRTFTLEVSVFNDQNSQYDSSVEGTPLSGSVTVPMSVFE</sequence>
<comment type="caution">
    <text evidence="2">The sequence shown here is derived from an EMBL/GenBank/DDBJ whole genome shotgun (WGS) entry which is preliminary data.</text>
</comment>
<proteinExistence type="predicted"/>
<organism evidence="2 3">
    <name type="scientific">Neolewinella aurantiaca</name>
    <dbReference type="NCBI Taxonomy" id="2602767"/>
    <lineage>
        <taxon>Bacteria</taxon>
        <taxon>Pseudomonadati</taxon>
        <taxon>Bacteroidota</taxon>
        <taxon>Saprospiria</taxon>
        <taxon>Saprospirales</taxon>
        <taxon>Lewinellaceae</taxon>
        <taxon>Neolewinella</taxon>
    </lineage>
</organism>
<feature type="signal peptide" evidence="1">
    <location>
        <begin position="1"/>
        <end position="17"/>
    </location>
</feature>
<dbReference type="PROSITE" id="PS51257">
    <property type="entry name" value="PROKAR_LIPOPROTEIN"/>
    <property type="match status" value="1"/>
</dbReference>
<feature type="chain" id="PRO_5022909328" evidence="1">
    <location>
        <begin position="18"/>
        <end position="183"/>
    </location>
</feature>
<name>A0A5C7FJJ5_9BACT</name>
<keyword evidence="3" id="KW-1185">Reference proteome</keyword>
<dbReference type="AlphaFoldDB" id="A0A5C7FJJ5"/>
<evidence type="ECO:0000256" key="1">
    <source>
        <dbReference type="SAM" id="SignalP"/>
    </source>
</evidence>
<dbReference type="RefSeq" id="WP_147929644.1">
    <property type="nucleotide sequence ID" value="NZ_VOXD01000005.1"/>
</dbReference>
<dbReference type="EMBL" id="VOXD01000005">
    <property type="protein sequence ID" value="TXF90816.1"/>
    <property type="molecule type" value="Genomic_DNA"/>
</dbReference>
<evidence type="ECO:0000313" key="3">
    <source>
        <dbReference type="Proteomes" id="UP000321907"/>
    </source>
</evidence>
<evidence type="ECO:0000313" key="2">
    <source>
        <dbReference type="EMBL" id="TXF90816.1"/>
    </source>
</evidence>
<reference evidence="2 3" key="1">
    <citation type="submission" date="2019-08" db="EMBL/GenBank/DDBJ databases">
        <title>Lewinella sp. strain SSH13 Genome sequencing and assembly.</title>
        <authorList>
            <person name="Kim I."/>
        </authorList>
    </citation>
    <scope>NUCLEOTIDE SEQUENCE [LARGE SCALE GENOMIC DNA]</scope>
    <source>
        <strain evidence="2 3">SSH13</strain>
    </source>
</reference>
<keyword evidence="1" id="KW-0732">Signal</keyword>